<gene>
    <name evidence="1" type="ORF">NU08_2968</name>
</gene>
<protein>
    <submittedName>
        <fullName evidence="1">Methionyl-tRNA synthetase</fullName>
    </submittedName>
</protein>
<comment type="caution">
    <text evidence="1">The sequence shown here is derived from an EMBL/GenBank/DDBJ whole genome shotgun (WGS) entry which is preliminary data.</text>
</comment>
<keyword evidence="1" id="KW-0030">Aminoacyl-tRNA synthetase</keyword>
<accession>A0A444VWV6</accession>
<dbReference type="OrthoDB" id="1331096at2"/>
<keyword evidence="1" id="KW-0436">Ligase</keyword>
<dbReference type="EMBL" id="JUIV01000011">
    <property type="protein sequence ID" value="RYJ38065.1"/>
    <property type="molecule type" value="Genomic_DNA"/>
</dbReference>
<organism evidence="1 2">
    <name type="scientific">Flavobacterium anhuiense</name>
    <dbReference type="NCBI Taxonomy" id="459526"/>
    <lineage>
        <taxon>Bacteria</taxon>
        <taxon>Pseudomonadati</taxon>
        <taxon>Bacteroidota</taxon>
        <taxon>Flavobacteriia</taxon>
        <taxon>Flavobacteriales</taxon>
        <taxon>Flavobacteriaceae</taxon>
        <taxon>Flavobacterium</taxon>
    </lineage>
</organism>
<sequence length="464" mass="53842">MKRIFLFLFLISSTVVLSQTVLTSYTIDLKNKVGQSEIMTGKNTATRDVFVFAASADSLSILKYNSALFLRDKFVTNRQYTENRSLMGYSFSEDGNPTLYWFSKEEKTIILIKYYLENKTSRALKFQIPLEENYLLTQYQKDNNFYLLMQSKTKQALTAFVFKNGMAEERFLDFSSFKFIDRKTQPKTFNQILNENPIEKMDSGEYNPLYKVSAKSKLYTLPNRLILTLDQSFRKTQLFDINLENQEIIEKTFMKPVGEKNPKTSNSYYHENKLYQINVNADELLFDIKDYESGETIKSFAVTKKDTIRFGNSPLLMQIEDRPPKQLKNTAKFLKTLSSLDAGLSVYKNQKNLFITLGGSGSDLKSISMNGFAFNDPFGDFPSNGYYNIETNYSVFFESIWTKKLELTKETHEPFASDKVYYFLDSHKEAVLYNTLKLSNYIILSYYDIAAKQLVLRKFADGFD</sequence>
<dbReference type="Proteomes" id="UP000290433">
    <property type="component" value="Unassembled WGS sequence"/>
</dbReference>
<dbReference type="RefSeq" id="WP_129747850.1">
    <property type="nucleotide sequence ID" value="NZ_JUIV01000011.1"/>
</dbReference>
<dbReference type="GO" id="GO:0004812">
    <property type="term" value="F:aminoacyl-tRNA ligase activity"/>
    <property type="evidence" value="ECO:0007669"/>
    <property type="project" value="UniProtKB-KW"/>
</dbReference>
<proteinExistence type="predicted"/>
<reference evidence="1 2" key="1">
    <citation type="submission" date="2014-12" db="EMBL/GenBank/DDBJ databases">
        <title>Genome sequence of Flavobacterium anhuiense RCM74.</title>
        <authorList>
            <person name="Kim J.F."/>
            <person name="Song J.Y."/>
            <person name="Kwak M.-J."/>
            <person name="Lee S.-W."/>
        </authorList>
    </citation>
    <scope>NUCLEOTIDE SEQUENCE [LARGE SCALE GENOMIC DNA]</scope>
    <source>
        <strain evidence="1 2">RCM74</strain>
    </source>
</reference>
<evidence type="ECO:0000313" key="1">
    <source>
        <dbReference type="EMBL" id="RYJ38065.1"/>
    </source>
</evidence>
<name>A0A444VWV6_9FLAO</name>
<dbReference type="AlphaFoldDB" id="A0A444VWV6"/>
<evidence type="ECO:0000313" key="2">
    <source>
        <dbReference type="Proteomes" id="UP000290433"/>
    </source>
</evidence>